<protein>
    <submittedName>
        <fullName evidence="2">Uncharacterized protein</fullName>
    </submittedName>
</protein>
<dbReference type="EMBL" id="LGUF01000007">
    <property type="protein sequence ID" value="KON88157.1"/>
    <property type="molecule type" value="Genomic_DNA"/>
</dbReference>
<sequence length="252" mass="29239">MLVEKSKRASRKRTLIRTWKREISVSVSEVRALSDRKRRKPQERVRTQSSFGHKNGKSQYPCPKSVLFRTEKEENQRNVSEPRAHSDTKTGNLSERVRSSCSFGQKKKKTEETCPNPELIRTQKRETSVNQSEVRPLSDIKRRKPKERARTQSSFGLGNEKPQCASPKVMLFRTEKEVNRRKMSEPRAHLDTKTGNLSERVRSSCSFGQKKKNTQNRLRTPYSFIKRPSPWKASTSGIELSHLLSKTPIMRK</sequence>
<comment type="caution">
    <text evidence="2">The sequence shown here is derived from an EMBL/GenBank/DDBJ whole genome shotgun (WGS) entry which is preliminary data.</text>
</comment>
<evidence type="ECO:0000313" key="2">
    <source>
        <dbReference type="EMBL" id="KON88157.1"/>
    </source>
</evidence>
<evidence type="ECO:0000313" key="3">
    <source>
        <dbReference type="Proteomes" id="UP000037109"/>
    </source>
</evidence>
<feature type="region of interest" description="Disordered" evidence="1">
    <location>
        <begin position="27"/>
        <end position="220"/>
    </location>
</feature>
<dbReference type="AlphaFoldDB" id="A0A0M0GF88"/>
<organism evidence="2 3">
    <name type="scientific">Sporosarcina globispora</name>
    <name type="common">Bacillus globisporus</name>
    <dbReference type="NCBI Taxonomy" id="1459"/>
    <lineage>
        <taxon>Bacteria</taxon>
        <taxon>Bacillati</taxon>
        <taxon>Bacillota</taxon>
        <taxon>Bacilli</taxon>
        <taxon>Bacillales</taxon>
        <taxon>Caryophanaceae</taxon>
        <taxon>Sporosarcina</taxon>
    </lineage>
</organism>
<feature type="compositionally biased region" description="Basic and acidic residues" evidence="1">
    <location>
        <begin position="69"/>
        <end position="88"/>
    </location>
</feature>
<accession>A0A0M0GF88</accession>
<feature type="compositionally biased region" description="Polar residues" evidence="1">
    <location>
        <begin position="193"/>
        <end position="207"/>
    </location>
</feature>
<reference evidence="3" key="1">
    <citation type="submission" date="2015-07" db="EMBL/GenBank/DDBJ databases">
        <title>Fjat-10036 dsm4.</title>
        <authorList>
            <person name="Liu B."/>
            <person name="Wang J."/>
            <person name="Zhu Y."/>
            <person name="Liu G."/>
            <person name="Chen Q."/>
            <person name="Chen Z."/>
            <person name="Lan J."/>
            <person name="Che J."/>
            <person name="Ge C."/>
            <person name="Shi H."/>
            <person name="Pan Z."/>
            <person name="Liu X."/>
        </authorList>
    </citation>
    <scope>NUCLEOTIDE SEQUENCE [LARGE SCALE GENOMIC DNA]</scope>
    <source>
        <strain evidence="3">DSM 4</strain>
    </source>
</reference>
<name>A0A0M0GF88_SPOGL</name>
<dbReference type="Proteomes" id="UP000037109">
    <property type="component" value="Unassembled WGS sequence"/>
</dbReference>
<gene>
    <name evidence="2" type="ORF">AF332_15990</name>
</gene>
<dbReference type="PATRIC" id="fig|1459.3.peg.3485"/>
<keyword evidence="3" id="KW-1185">Reference proteome</keyword>
<proteinExistence type="predicted"/>
<feature type="compositionally biased region" description="Basic and acidic residues" evidence="1">
    <location>
        <begin position="173"/>
        <end position="192"/>
    </location>
</feature>
<feature type="compositionally biased region" description="Polar residues" evidence="1">
    <location>
        <begin position="89"/>
        <end position="103"/>
    </location>
</feature>
<evidence type="ECO:0000256" key="1">
    <source>
        <dbReference type="SAM" id="MobiDB-lite"/>
    </source>
</evidence>